<dbReference type="InterPro" id="IPR036291">
    <property type="entry name" value="NAD(P)-bd_dom_sf"/>
</dbReference>
<accession>A0A1A8ZG96</accession>
<evidence type="ECO:0000259" key="4">
    <source>
        <dbReference type="SMART" id="SM00822"/>
    </source>
</evidence>
<organism evidence="5 6">
    <name type="scientific">Micromonospora auratinigra</name>
    <dbReference type="NCBI Taxonomy" id="261654"/>
    <lineage>
        <taxon>Bacteria</taxon>
        <taxon>Bacillati</taxon>
        <taxon>Actinomycetota</taxon>
        <taxon>Actinomycetes</taxon>
        <taxon>Micromonosporales</taxon>
        <taxon>Micromonosporaceae</taxon>
        <taxon>Micromonospora</taxon>
    </lineage>
</organism>
<dbReference type="PRINTS" id="PR00080">
    <property type="entry name" value="SDRFAMILY"/>
</dbReference>
<gene>
    <name evidence="5" type="ORF">GA0070611_2109</name>
</gene>
<protein>
    <submittedName>
        <fullName evidence="5">NAD(P)-dependent dehydrogenase, short-chain alcohol dehydrogenase family</fullName>
    </submittedName>
</protein>
<dbReference type="OrthoDB" id="7064009at2"/>
<dbReference type="SUPFAM" id="SSF51735">
    <property type="entry name" value="NAD(P)-binding Rossmann-fold domains"/>
    <property type="match status" value="1"/>
</dbReference>
<dbReference type="PANTHER" id="PTHR42760:SF133">
    <property type="entry name" value="3-OXOACYL-[ACYL-CARRIER-PROTEIN] REDUCTASE"/>
    <property type="match status" value="1"/>
</dbReference>
<dbReference type="PROSITE" id="PS00061">
    <property type="entry name" value="ADH_SHORT"/>
    <property type="match status" value="1"/>
</dbReference>
<dbReference type="EMBL" id="LT594323">
    <property type="protein sequence ID" value="SBT42840.1"/>
    <property type="molecule type" value="Genomic_DNA"/>
</dbReference>
<dbReference type="PRINTS" id="PR00081">
    <property type="entry name" value="GDHRDH"/>
</dbReference>
<proteinExistence type="inferred from homology"/>
<dbReference type="GO" id="GO:0016616">
    <property type="term" value="F:oxidoreductase activity, acting on the CH-OH group of donors, NAD or NADP as acceptor"/>
    <property type="evidence" value="ECO:0007669"/>
    <property type="project" value="UniProtKB-ARBA"/>
</dbReference>
<dbReference type="AlphaFoldDB" id="A0A1A8ZG96"/>
<name>A0A1A8ZG96_9ACTN</name>
<evidence type="ECO:0000313" key="5">
    <source>
        <dbReference type="EMBL" id="SBT42840.1"/>
    </source>
</evidence>
<evidence type="ECO:0000256" key="1">
    <source>
        <dbReference type="ARBA" id="ARBA00006484"/>
    </source>
</evidence>
<feature type="region of interest" description="Disordered" evidence="3">
    <location>
        <begin position="1"/>
        <end position="22"/>
    </location>
</feature>
<dbReference type="InterPro" id="IPR057326">
    <property type="entry name" value="KR_dom"/>
</dbReference>
<dbReference type="STRING" id="261654.GA0070611_2109"/>
<dbReference type="CDD" id="cd05233">
    <property type="entry name" value="SDR_c"/>
    <property type="match status" value="1"/>
</dbReference>
<dbReference type="PATRIC" id="fig|261654.4.peg.2146"/>
<dbReference type="SMART" id="SM00822">
    <property type="entry name" value="PKS_KR"/>
    <property type="match status" value="1"/>
</dbReference>
<sequence length="284" mass="29250">MTTTPPAEQIHRERGPTVPHQPFTGQHVVVTGGGTGIGRAAALAFAEQGAAGVYLVGRRAEPLEKAAVDHPALVPVVADIRADGGPAAVAAAVRERTDTLDVLVHNAGVFRPTPLDRLDAAAVREILDINVVGAAVLTAELLPLLRSPGAALVLISSVTGHLPSPGQFAYAASKAAVDSMTRSWAKELAPRGIRVNAVAPGTVETEALTAAALGVPEEQLAAIRAQKIKAFPLGRYGQVDDVTPWITRLAETGSSWLTGQVLTVDGGWDLGAPAGPAPVRKDAS</sequence>
<dbReference type="InterPro" id="IPR002347">
    <property type="entry name" value="SDR_fam"/>
</dbReference>
<evidence type="ECO:0000313" key="6">
    <source>
        <dbReference type="Proteomes" id="UP000199385"/>
    </source>
</evidence>
<dbReference type="Pfam" id="PF13561">
    <property type="entry name" value="adh_short_C2"/>
    <property type="match status" value="1"/>
</dbReference>
<keyword evidence="2" id="KW-0560">Oxidoreductase</keyword>
<comment type="similarity">
    <text evidence="1">Belongs to the short-chain dehydrogenases/reductases (SDR) family.</text>
</comment>
<dbReference type="FunFam" id="3.40.50.720:FF:000084">
    <property type="entry name" value="Short-chain dehydrogenase reductase"/>
    <property type="match status" value="1"/>
</dbReference>
<feature type="domain" description="Ketoreductase" evidence="4">
    <location>
        <begin position="26"/>
        <end position="201"/>
    </location>
</feature>
<keyword evidence="6" id="KW-1185">Reference proteome</keyword>
<dbReference type="Proteomes" id="UP000199385">
    <property type="component" value="Chromosome I"/>
</dbReference>
<evidence type="ECO:0000256" key="3">
    <source>
        <dbReference type="SAM" id="MobiDB-lite"/>
    </source>
</evidence>
<dbReference type="PANTHER" id="PTHR42760">
    <property type="entry name" value="SHORT-CHAIN DEHYDROGENASES/REDUCTASES FAMILY MEMBER"/>
    <property type="match status" value="1"/>
</dbReference>
<evidence type="ECO:0000256" key="2">
    <source>
        <dbReference type="ARBA" id="ARBA00023002"/>
    </source>
</evidence>
<dbReference type="InterPro" id="IPR020904">
    <property type="entry name" value="Sc_DH/Rdtase_CS"/>
</dbReference>
<dbReference type="Gene3D" id="3.40.50.720">
    <property type="entry name" value="NAD(P)-binding Rossmann-like Domain"/>
    <property type="match status" value="1"/>
</dbReference>
<reference evidence="6" key="1">
    <citation type="submission" date="2016-06" db="EMBL/GenBank/DDBJ databases">
        <authorList>
            <person name="Varghese N."/>
            <person name="Submissions Spin"/>
        </authorList>
    </citation>
    <scope>NUCLEOTIDE SEQUENCE [LARGE SCALE GENOMIC DNA]</scope>
    <source>
        <strain evidence="6">DSM 44815</strain>
    </source>
</reference>